<dbReference type="GO" id="GO:0004499">
    <property type="term" value="F:N,N-dimethylaniline monooxygenase activity"/>
    <property type="evidence" value="ECO:0007669"/>
    <property type="project" value="InterPro"/>
</dbReference>
<keyword evidence="3" id="KW-0274">FAD</keyword>
<keyword evidence="4" id="KW-0560">Oxidoreductase</keyword>
<dbReference type="InterPro" id="IPR036188">
    <property type="entry name" value="FAD/NAD-bd_sf"/>
</dbReference>
<evidence type="ECO:0000256" key="4">
    <source>
        <dbReference type="ARBA" id="ARBA00023002"/>
    </source>
</evidence>
<dbReference type="AlphaFoldDB" id="A0A179H2Q6"/>
<name>A0A179H2Q6_PURLI</name>
<dbReference type="Pfam" id="PF13450">
    <property type="entry name" value="NAD_binding_8"/>
    <property type="match status" value="1"/>
</dbReference>
<dbReference type="InterPro" id="IPR051820">
    <property type="entry name" value="FAD-binding_MO"/>
</dbReference>
<evidence type="ECO:0000313" key="7">
    <source>
        <dbReference type="Proteomes" id="UP000078240"/>
    </source>
</evidence>
<evidence type="ECO:0000256" key="1">
    <source>
        <dbReference type="ARBA" id="ARBA00001974"/>
    </source>
</evidence>
<evidence type="ECO:0000256" key="3">
    <source>
        <dbReference type="ARBA" id="ARBA00022827"/>
    </source>
</evidence>
<dbReference type="PANTHER" id="PTHR43872">
    <property type="entry name" value="MONOOXYGENASE, PUTATIVE (AFU_ORTHOLOGUE AFUA_8G02570)-RELATED"/>
    <property type="match status" value="1"/>
</dbReference>
<evidence type="ECO:0000256" key="2">
    <source>
        <dbReference type="ARBA" id="ARBA00022630"/>
    </source>
</evidence>
<comment type="cofactor">
    <cofactor evidence="1">
        <name>FAD</name>
        <dbReference type="ChEBI" id="CHEBI:57692"/>
    </cofactor>
</comment>
<reference evidence="6 7" key="1">
    <citation type="submission" date="2016-01" db="EMBL/GenBank/DDBJ databases">
        <title>Biosynthesis of antibiotic leucinostatins and their inhibition on Phytophthora in bio-control Purpureocillium lilacinum.</title>
        <authorList>
            <person name="Wang G."/>
            <person name="Liu Z."/>
            <person name="Lin R."/>
            <person name="Li E."/>
            <person name="Mao Z."/>
            <person name="Ling J."/>
            <person name="Yin W."/>
            <person name="Xie B."/>
        </authorList>
    </citation>
    <scope>NUCLEOTIDE SEQUENCE [LARGE SCALE GENOMIC DNA]</scope>
    <source>
        <strain evidence="6">PLBJ-1</strain>
    </source>
</reference>
<dbReference type="Pfam" id="PF00743">
    <property type="entry name" value="FMO-like"/>
    <property type="match status" value="1"/>
</dbReference>
<dbReference type="EMBL" id="LSBH01000002">
    <property type="protein sequence ID" value="OAQ83830.1"/>
    <property type="molecule type" value="Genomic_DNA"/>
</dbReference>
<accession>A0A179H2Q6</accession>
<dbReference type="PANTHER" id="PTHR43872:SF1">
    <property type="entry name" value="MONOOXYGENASE, PUTATIVE (AFU_ORTHOLOGUE AFUA_8G02570)-RELATED"/>
    <property type="match status" value="1"/>
</dbReference>
<dbReference type="GO" id="GO:0050661">
    <property type="term" value="F:NADP binding"/>
    <property type="evidence" value="ECO:0007669"/>
    <property type="project" value="InterPro"/>
</dbReference>
<organism evidence="6 7">
    <name type="scientific">Purpureocillium lilacinum</name>
    <name type="common">Paecilomyces lilacinus</name>
    <dbReference type="NCBI Taxonomy" id="33203"/>
    <lineage>
        <taxon>Eukaryota</taxon>
        <taxon>Fungi</taxon>
        <taxon>Dikarya</taxon>
        <taxon>Ascomycota</taxon>
        <taxon>Pezizomycotina</taxon>
        <taxon>Sordariomycetes</taxon>
        <taxon>Hypocreomycetidae</taxon>
        <taxon>Hypocreales</taxon>
        <taxon>Ophiocordycipitaceae</taxon>
        <taxon>Purpureocillium</taxon>
    </lineage>
</organism>
<comment type="caution">
    <text evidence="6">The sequence shown here is derived from an EMBL/GenBank/DDBJ whole genome shotgun (WGS) entry which is preliminary data.</text>
</comment>
<keyword evidence="2" id="KW-0285">Flavoprotein</keyword>
<dbReference type="SUPFAM" id="SSF51905">
    <property type="entry name" value="FAD/NAD(P)-binding domain"/>
    <property type="match status" value="2"/>
</dbReference>
<sequence length="498" mass="55994">MSDDKDAMDFDVVIVGAGISGINFAYRLQQSHPDLKYCILEGRHEIGGTWSLFKYPGIRSDSDLFTFGFAWRPWTAKQSIAHGDLILDYLKESAAQEGIDQKIRFSHYVDRMNWSSSSNTWSLCVSVNGTDSILVRTRLIFISTGYYDYHTPLQVEIPGMEDFKGTVVHPQFWPSSLEYSSKRVVIIGSGATAITLLPSLTEKAAHVTMLQRSPGYVMSIPQRGAFEAVTTKILPRRVAQWMIRLRWTLLSFMLVTLCQRFPKPARRYFLRATAQQLPPEMSVDPDFMPSYNPWQQRMCMCPDGDFFASLRSGKSSIKTGVIDKVTETSIRLRSGEELHPDIIVTATGLKLRMAGGIEISIDGEAFDISRHYAWNSAMIEGLPNAVFALGYVDASWTLGADATAQLAMRLLKRMKRDGAAAIVPRISAQEKDRLRDRPFLALSSTYVERGKNALPRAGNVAPWQPRSYYWKDLATAKWGNIQRGLEWVHGGRVTPGED</sequence>
<keyword evidence="5 6" id="KW-0503">Monooxygenase</keyword>
<protein>
    <submittedName>
        <fullName evidence="6">Monooxygenase</fullName>
    </submittedName>
</protein>
<gene>
    <name evidence="6" type="ORF">VFPBJ_02597</name>
</gene>
<proteinExistence type="predicted"/>
<dbReference type="Gene3D" id="3.50.50.60">
    <property type="entry name" value="FAD/NAD(P)-binding domain"/>
    <property type="match status" value="1"/>
</dbReference>
<evidence type="ECO:0000313" key="6">
    <source>
        <dbReference type="EMBL" id="OAQ83830.1"/>
    </source>
</evidence>
<dbReference type="InterPro" id="IPR020946">
    <property type="entry name" value="Flavin_mOase-like"/>
</dbReference>
<dbReference type="Proteomes" id="UP000078240">
    <property type="component" value="Unassembled WGS sequence"/>
</dbReference>
<evidence type="ECO:0000256" key="5">
    <source>
        <dbReference type="ARBA" id="ARBA00023033"/>
    </source>
</evidence>
<dbReference type="GO" id="GO:0050660">
    <property type="term" value="F:flavin adenine dinucleotide binding"/>
    <property type="evidence" value="ECO:0007669"/>
    <property type="project" value="InterPro"/>
</dbReference>